<dbReference type="InterPro" id="IPR016032">
    <property type="entry name" value="Sig_transdc_resp-reg_C-effctor"/>
</dbReference>
<dbReference type="PROSITE" id="PS50043">
    <property type="entry name" value="HTH_LUXR_2"/>
    <property type="match status" value="1"/>
</dbReference>
<dbReference type="RefSeq" id="WP_194291089.1">
    <property type="nucleotide sequence ID" value="NZ_WEGI01000017.1"/>
</dbReference>
<dbReference type="SUPFAM" id="SSF46894">
    <property type="entry name" value="C-terminal effector domain of the bipartite response regulators"/>
    <property type="match status" value="1"/>
</dbReference>
<keyword evidence="1" id="KW-0547">Nucleotide-binding</keyword>
<dbReference type="GO" id="GO:0005524">
    <property type="term" value="F:ATP binding"/>
    <property type="evidence" value="ECO:0007669"/>
    <property type="project" value="UniProtKB-KW"/>
</dbReference>
<evidence type="ECO:0000256" key="2">
    <source>
        <dbReference type="ARBA" id="ARBA00022840"/>
    </source>
</evidence>
<name>A0A7K0DZC8_9NOCA</name>
<dbReference type="AlphaFoldDB" id="A0A7K0DZC8"/>
<reference evidence="4 5" key="1">
    <citation type="submission" date="2019-10" db="EMBL/GenBank/DDBJ databases">
        <title>Nocardia macrotermitis sp. nov. and Nocardia aurantia sp. nov., isolated from the gut of fungus growing-termite Macrotermes natalensis.</title>
        <authorList>
            <person name="Benndorf R."/>
            <person name="Schwitalla J."/>
            <person name="Martin K."/>
            <person name="De Beer W."/>
            <person name="Kaster A.-K."/>
            <person name="Vollmers J."/>
            <person name="Poulsen M."/>
            <person name="Beemelmanns C."/>
        </authorList>
    </citation>
    <scope>NUCLEOTIDE SEQUENCE [LARGE SCALE GENOMIC DNA]</scope>
    <source>
        <strain evidence="4 5">RB56</strain>
    </source>
</reference>
<organism evidence="4 5">
    <name type="scientific">Nocardia aurantia</name>
    <dbReference type="NCBI Taxonomy" id="2585199"/>
    <lineage>
        <taxon>Bacteria</taxon>
        <taxon>Bacillati</taxon>
        <taxon>Actinomycetota</taxon>
        <taxon>Actinomycetes</taxon>
        <taxon>Mycobacteriales</taxon>
        <taxon>Nocardiaceae</taxon>
        <taxon>Nocardia</taxon>
    </lineage>
</organism>
<dbReference type="InterPro" id="IPR000792">
    <property type="entry name" value="Tscrpt_reg_LuxR_C"/>
</dbReference>
<dbReference type="CDD" id="cd06170">
    <property type="entry name" value="LuxR_C_like"/>
    <property type="match status" value="1"/>
</dbReference>
<dbReference type="PANTHER" id="PTHR16305:SF35">
    <property type="entry name" value="TRANSCRIPTIONAL ACTIVATOR DOMAIN"/>
    <property type="match status" value="1"/>
</dbReference>
<evidence type="ECO:0000313" key="5">
    <source>
        <dbReference type="Proteomes" id="UP000431401"/>
    </source>
</evidence>
<feature type="domain" description="HTH luxR-type" evidence="3">
    <location>
        <begin position="860"/>
        <end position="925"/>
    </location>
</feature>
<keyword evidence="5" id="KW-1185">Reference proteome</keyword>
<comment type="caution">
    <text evidence="4">The sequence shown here is derived from an EMBL/GenBank/DDBJ whole genome shotgun (WGS) entry which is preliminary data.</text>
</comment>
<dbReference type="InterPro" id="IPR027417">
    <property type="entry name" value="P-loop_NTPase"/>
</dbReference>
<dbReference type="PANTHER" id="PTHR16305">
    <property type="entry name" value="TESTICULAR SOLUBLE ADENYLYL CYCLASE"/>
    <property type="match status" value="1"/>
</dbReference>
<sequence length="935" mass="100637">MSVQVRTPVSRELPLVGRDDECAALRRLLGDCRDTAVGAAILLGQAGLGKSRVLAATVAGLAADGWVVLDVRADRLDRLVPYACLRHAIDRVLPDLPPDAAAAGRALVTAFDLVAERPTASVRAAAARFCSAVTGSRPVALAFDELAEADDDTVVLLGHLLRLRGEHPMVLVGNLRCRDGAVPPTVTRLLERLDADHALAEVRLGPLPDPDIDRIARTLAGGPLDASELETIRRWSEGNPLFAIEATLTLCDGAAGAGTTDIPTFAEDRRRSFLHRVLRVGPEAASLSRAVALLRVVGQGRVDLAAELAGLTPEQAVGAFDVLVDQGILRLRERHGYSVSHDLVREALYQEIGPATRWRWHRLAAQRLSALPSTPGVDFEVADHIRRVAEVGDDQAITMLTRAAERACEAAPQSSIGWYRTAIGIVPVGDPRRTKLLADLSRALLLAARPEESVEAGLLALDGIPDGPARTRLAIRIVDGMVLAGAMDDAAALVDAEVPRSGGNPVFTARAAHIRMGVGRADEALESAALVTDSIPRLHPHDRIVALGHLMRMRFVERRLEPLRRLCTAMEDAARAASQSHALAAHAVVAYAHAGTGETELASASIARAQWLLATVGWTLYSHDLATAAVQNALHLGDWSSALAIIDSISHDLVSTGSRTHLAVLRATEIEIRSHRGEWAAARRAADRPPAGDAHSTALQIWARAGFHLLGGELDIARKLLADQLEHPGTPQWAHALLRSRSAEVEISAGHRELAADLVRDLVTADPDRVDHPTAVAIRIAYGRATADVECLLDARRIADRYGLALQRGVVRLALGAVDHEPGPQLTEAARIFQSLGAAPWKRQAVAELRHRGLPLPRSRTRRSYSLTETEEQIVRLVHQRYTNREIAAAVFLSVKTVEAYLSRIYLETGCANRVELARAVESGRVRVGVADHPA</sequence>
<protein>
    <recommendedName>
        <fullName evidence="3">HTH luxR-type domain-containing protein</fullName>
    </recommendedName>
</protein>
<dbReference type="EMBL" id="WEGI01000017">
    <property type="protein sequence ID" value="MQY31166.1"/>
    <property type="molecule type" value="Genomic_DNA"/>
</dbReference>
<keyword evidence="2" id="KW-0067">ATP-binding</keyword>
<dbReference type="InterPro" id="IPR036388">
    <property type="entry name" value="WH-like_DNA-bd_sf"/>
</dbReference>
<dbReference type="InterPro" id="IPR041664">
    <property type="entry name" value="AAA_16"/>
</dbReference>
<proteinExistence type="predicted"/>
<evidence type="ECO:0000256" key="1">
    <source>
        <dbReference type="ARBA" id="ARBA00022741"/>
    </source>
</evidence>
<evidence type="ECO:0000313" key="4">
    <source>
        <dbReference type="EMBL" id="MQY31166.1"/>
    </source>
</evidence>
<dbReference type="SUPFAM" id="SSF52540">
    <property type="entry name" value="P-loop containing nucleoside triphosphate hydrolases"/>
    <property type="match status" value="1"/>
</dbReference>
<dbReference type="GO" id="GO:0004016">
    <property type="term" value="F:adenylate cyclase activity"/>
    <property type="evidence" value="ECO:0007669"/>
    <property type="project" value="TreeGrafter"/>
</dbReference>
<dbReference type="Pfam" id="PF13191">
    <property type="entry name" value="AAA_16"/>
    <property type="match status" value="1"/>
</dbReference>
<evidence type="ECO:0000259" key="3">
    <source>
        <dbReference type="PROSITE" id="PS50043"/>
    </source>
</evidence>
<dbReference type="Gene3D" id="1.10.10.10">
    <property type="entry name" value="Winged helix-like DNA-binding domain superfamily/Winged helix DNA-binding domain"/>
    <property type="match status" value="1"/>
</dbReference>
<dbReference type="GO" id="GO:0003677">
    <property type="term" value="F:DNA binding"/>
    <property type="evidence" value="ECO:0007669"/>
    <property type="project" value="InterPro"/>
</dbReference>
<accession>A0A7K0DZC8</accession>
<dbReference type="GO" id="GO:0005737">
    <property type="term" value="C:cytoplasm"/>
    <property type="evidence" value="ECO:0007669"/>
    <property type="project" value="TreeGrafter"/>
</dbReference>
<dbReference type="SMART" id="SM00421">
    <property type="entry name" value="HTH_LUXR"/>
    <property type="match status" value="1"/>
</dbReference>
<gene>
    <name evidence="4" type="ORF">NRB56_67740</name>
</gene>
<dbReference type="GO" id="GO:0006355">
    <property type="term" value="P:regulation of DNA-templated transcription"/>
    <property type="evidence" value="ECO:0007669"/>
    <property type="project" value="InterPro"/>
</dbReference>
<dbReference type="Proteomes" id="UP000431401">
    <property type="component" value="Unassembled WGS sequence"/>
</dbReference>
<dbReference type="Pfam" id="PF00196">
    <property type="entry name" value="GerE"/>
    <property type="match status" value="1"/>
</dbReference>